<reference evidence="4" key="2">
    <citation type="submission" date="2020-09" db="EMBL/GenBank/DDBJ databases">
        <authorList>
            <person name="Sun Q."/>
            <person name="Ohkuma M."/>
        </authorList>
    </citation>
    <scope>NUCLEOTIDE SEQUENCE</scope>
    <source>
        <strain evidence="4">JCM 4122</strain>
    </source>
</reference>
<evidence type="ECO:0000313" key="5">
    <source>
        <dbReference type="Proteomes" id="UP000632849"/>
    </source>
</evidence>
<accession>A0A919ET47</accession>
<dbReference type="Proteomes" id="UP000632849">
    <property type="component" value="Unassembled WGS sequence"/>
</dbReference>
<dbReference type="InterPro" id="IPR036513">
    <property type="entry name" value="STAS_dom_sf"/>
</dbReference>
<comment type="similarity">
    <text evidence="1 2">Belongs to the anti-sigma-factor antagonist family.</text>
</comment>
<organism evidence="4 5">
    <name type="scientific">Streptomyces filamentosus</name>
    <name type="common">Streptomyces roseosporus</name>
    <dbReference type="NCBI Taxonomy" id="67294"/>
    <lineage>
        <taxon>Bacteria</taxon>
        <taxon>Bacillati</taxon>
        <taxon>Actinomycetota</taxon>
        <taxon>Actinomycetes</taxon>
        <taxon>Kitasatosporales</taxon>
        <taxon>Streptomycetaceae</taxon>
        <taxon>Streptomyces</taxon>
    </lineage>
</organism>
<protein>
    <recommendedName>
        <fullName evidence="2">Anti-sigma factor antagonist</fullName>
    </recommendedName>
</protein>
<dbReference type="AlphaFoldDB" id="A0A919ET47"/>
<dbReference type="SUPFAM" id="SSF52091">
    <property type="entry name" value="SpoIIaa-like"/>
    <property type="match status" value="1"/>
</dbReference>
<dbReference type="EMBL" id="BNBE01000004">
    <property type="protein sequence ID" value="GHG30161.1"/>
    <property type="molecule type" value="Genomic_DNA"/>
</dbReference>
<sequence length="118" mass="12404">MDDRTLTISPQHPVPGVTVLVVEGELDHHTAPLLADFLGEEAFVPDARVVLDLAGLAYCDSTGVTVLVTAYQKAHAARCVLALAGLNDDLSRVFGIMGLDQVFTLVPTVADALGPARP</sequence>
<dbReference type="GeneID" id="95662974"/>
<reference evidence="4" key="1">
    <citation type="journal article" date="2014" name="Int. J. Syst. Evol. Microbiol.">
        <title>Complete genome sequence of Corynebacterium casei LMG S-19264T (=DSM 44701T), isolated from a smear-ripened cheese.</title>
        <authorList>
            <consortium name="US DOE Joint Genome Institute (JGI-PGF)"/>
            <person name="Walter F."/>
            <person name="Albersmeier A."/>
            <person name="Kalinowski J."/>
            <person name="Ruckert C."/>
        </authorList>
    </citation>
    <scope>NUCLEOTIDE SEQUENCE</scope>
    <source>
        <strain evidence="4">JCM 4122</strain>
    </source>
</reference>
<comment type="caution">
    <text evidence="4">The sequence shown here is derived from an EMBL/GenBank/DDBJ whole genome shotgun (WGS) entry which is preliminary data.</text>
</comment>
<dbReference type="NCBIfam" id="TIGR00377">
    <property type="entry name" value="ant_ant_sig"/>
    <property type="match status" value="1"/>
</dbReference>
<dbReference type="GO" id="GO:0043856">
    <property type="term" value="F:anti-sigma factor antagonist activity"/>
    <property type="evidence" value="ECO:0007669"/>
    <property type="project" value="InterPro"/>
</dbReference>
<evidence type="ECO:0000313" key="4">
    <source>
        <dbReference type="EMBL" id="GHG30161.1"/>
    </source>
</evidence>
<evidence type="ECO:0000256" key="1">
    <source>
        <dbReference type="ARBA" id="ARBA00009013"/>
    </source>
</evidence>
<dbReference type="CDD" id="cd07043">
    <property type="entry name" value="STAS_anti-anti-sigma_factors"/>
    <property type="match status" value="1"/>
</dbReference>
<name>A0A919ET47_STRFL</name>
<dbReference type="PANTHER" id="PTHR33495:SF2">
    <property type="entry name" value="ANTI-SIGMA FACTOR ANTAGONIST TM_1081-RELATED"/>
    <property type="match status" value="1"/>
</dbReference>
<proteinExistence type="inferred from homology"/>
<dbReference type="PANTHER" id="PTHR33495">
    <property type="entry name" value="ANTI-SIGMA FACTOR ANTAGONIST TM_1081-RELATED-RELATED"/>
    <property type="match status" value="1"/>
</dbReference>
<evidence type="ECO:0000256" key="2">
    <source>
        <dbReference type="RuleBase" id="RU003749"/>
    </source>
</evidence>
<keyword evidence="5" id="KW-1185">Reference proteome</keyword>
<gene>
    <name evidence="4" type="ORF">GCM10017667_79950</name>
</gene>
<dbReference type="PROSITE" id="PS50801">
    <property type="entry name" value="STAS"/>
    <property type="match status" value="1"/>
</dbReference>
<dbReference type="RefSeq" id="WP_150234860.1">
    <property type="nucleotide sequence ID" value="NZ_BNBE01000004.1"/>
</dbReference>
<feature type="domain" description="STAS" evidence="3">
    <location>
        <begin position="15"/>
        <end position="116"/>
    </location>
</feature>
<dbReference type="InterPro" id="IPR003658">
    <property type="entry name" value="Anti-sigma_ant"/>
</dbReference>
<dbReference type="InterPro" id="IPR002645">
    <property type="entry name" value="STAS_dom"/>
</dbReference>
<dbReference type="Gene3D" id="3.30.750.24">
    <property type="entry name" value="STAS domain"/>
    <property type="match status" value="1"/>
</dbReference>
<dbReference type="Pfam" id="PF01740">
    <property type="entry name" value="STAS"/>
    <property type="match status" value="1"/>
</dbReference>
<evidence type="ECO:0000259" key="3">
    <source>
        <dbReference type="PROSITE" id="PS50801"/>
    </source>
</evidence>